<proteinExistence type="predicted"/>
<dbReference type="Proteomes" id="UP001220662">
    <property type="component" value="Unassembled WGS sequence"/>
</dbReference>
<evidence type="ECO:0000313" key="2">
    <source>
        <dbReference type="Proteomes" id="UP001220662"/>
    </source>
</evidence>
<sequence length="71" mass="7659">MIVTLAHLRSIPGYGPKPGFCASGSRAFFKRHGLDWDAFRRQGIEAEKLAGTGDALALALVDWANKVESGE</sequence>
<organism evidence="1 2">
    <name type="scientific">Pseudomonas citronellolis</name>
    <dbReference type="NCBI Taxonomy" id="53408"/>
    <lineage>
        <taxon>Bacteria</taxon>
        <taxon>Pseudomonadati</taxon>
        <taxon>Pseudomonadota</taxon>
        <taxon>Gammaproteobacteria</taxon>
        <taxon>Pseudomonadales</taxon>
        <taxon>Pseudomonadaceae</taxon>
        <taxon>Pseudomonas</taxon>
    </lineage>
</organism>
<reference evidence="1" key="1">
    <citation type="submission" date="2023-03" db="EMBL/GenBank/DDBJ databases">
        <title>Draft assemblies of triclosan tolerant bacteria isolated from returned activated sludge.</title>
        <authorList>
            <person name="Van Hamelsveld S."/>
        </authorList>
    </citation>
    <scope>NUCLEOTIDE SEQUENCE</scope>
    <source>
        <strain evidence="1">GW210015_S63</strain>
    </source>
</reference>
<gene>
    <name evidence="1" type="ORF">P3W55_05240</name>
</gene>
<dbReference type="EMBL" id="JARJLR010000104">
    <property type="protein sequence ID" value="MDF3841112.1"/>
    <property type="molecule type" value="Genomic_DNA"/>
</dbReference>
<evidence type="ECO:0000313" key="1">
    <source>
        <dbReference type="EMBL" id="MDF3841112.1"/>
    </source>
</evidence>
<dbReference type="RefSeq" id="WP_276213956.1">
    <property type="nucleotide sequence ID" value="NZ_JARJLR010000104.1"/>
</dbReference>
<comment type="caution">
    <text evidence="1">The sequence shown here is derived from an EMBL/GenBank/DDBJ whole genome shotgun (WGS) entry which is preliminary data.</text>
</comment>
<protein>
    <submittedName>
        <fullName evidence="1">Uncharacterized protein</fullName>
    </submittedName>
</protein>
<accession>A0AAW6P1S0</accession>
<name>A0AAW6P1S0_9PSED</name>
<dbReference type="AlphaFoldDB" id="A0AAW6P1S0"/>